<comment type="cofactor">
    <cofactor evidence="1">
        <name>Mg(2+)</name>
        <dbReference type="ChEBI" id="CHEBI:18420"/>
    </cofactor>
</comment>
<dbReference type="RefSeq" id="WP_378170908.1">
    <property type="nucleotide sequence ID" value="NZ_JBHRYO010000002.1"/>
</dbReference>
<protein>
    <submittedName>
        <fullName evidence="7">Polyprenyl synthetase family protein</fullName>
        <ecNumber evidence="7">2.5.1.-</ecNumber>
    </submittedName>
</protein>
<evidence type="ECO:0000256" key="1">
    <source>
        <dbReference type="ARBA" id="ARBA00001946"/>
    </source>
</evidence>
<name>A0ABV7Y285_9FLAO</name>
<evidence type="ECO:0000313" key="8">
    <source>
        <dbReference type="Proteomes" id="UP001595735"/>
    </source>
</evidence>
<dbReference type="InterPro" id="IPR033749">
    <property type="entry name" value="Polyprenyl_synt_CS"/>
</dbReference>
<dbReference type="InterPro" id="IPR008949">
    <property type="entry name" value="Isoprenoid_synthase_dom_sf"/>
</dbReference>
<dbReference type="Gene3D" id="1.10.600.10">
    <property type="entry name" value="Farnesyl Diphosphate Synthase"/>
    <property type="match status" value="1"/>
</dbReference>
<proteinExistence type="inferred from homology"/>
<evidence type="ECO:0000256" key="3">
    <source>
        <dbReference type="ARBA" id="ARBA00022679"/>
    </source>
</evidence>
<dbReference type="EMBL" id="JBHRYO010000002">
    <property type="protein sequence ID" value="MFC3758631.1"/>
    <property type="molecule type" value="Genomic_DNA"/>
</dbReference>
<dbReference type="PROSITE" id="PS00723">
    <property type="entry name" value="POLYPRENYL_SYNTHASE_1"/>
    <property type="match status" value="1"/>
</dbReference>
<organism evidence="7 8">
    <name type="scientific">Chryseobacterium tructae</name>
    <dbReference type="NCBI Taxonomy" id="1037380"/>
    <lineage>
        <taxon>Bacteria</taxon>
        <taxon>Pseudomonadati</taxon>
        <taxon>Bacteroidota</taxon>
        <taxon>Flavobacteriia</taxon>
        <taxon>Flavobacteriales</taxon>
        <taxon>Weeksellaceae</taxon>
        <taxon>Chryseobacterium group</taxon>
        <taxon>Chryseobacterium</taxon>
    </lineage>
</organism>
<dbReference type="PANTHER" id="PTHR12001:SF69">
    <property type="entry name" value="ALL TRANS-POLYPRENYL-DIPHOSPHATE SYNTHASE PDSS1"/>
    <property type="match status" value="1"/>
</dbReference>
<comment type="caution">
    <text evidence="7">The sequence shown here is derived from an EMBL/GenBank/DDBJ whole genome shotgun (WGS) entry which is preliminary data.</text>
</comment>
<keyword evidence="3 6" id="KW-0808">Transferase</keyword>
<reference evidence="8" key="1">
    <citation type="journal article" date="2019" name="Int. J. Syst. Evol. Microbiol.">
        <title>The Global Catalogue of Microorganisms (GCM) 10K type strain sequencing project: providing services to taxonomists for standard genome sequencing and annotation.</title>
        <authorList>
            <consortium name="The Broad Institute Genomics Platform"/>
            <consortium name="The Broad Institute Genome Sequencing Center for Infectious Disease"/>
            <person name="Wu L."/>
            <person name="Ma J."/>
        </authorList>
    </citation>
    <scope>NUCLEOTIDE SEQUENCE [LARGE SCALE GENOMIC DNA]</scope>
    <source>
        <strain evidence="8">CECT 7798</strain>
    </source>
</reference>
<dbReference type="EC" id="2.5.1.-" evidence="7"/>
<dbReference type="InterPro" id="IPR000092">
    <property type="entry name" value="Polyprenyl_synt"/>
</dbReference>
<dbReference type="GO" id="GO:0016740">
    <property type="term" value="F:transferase activity"/>
    <property type="evidence" value="ECO:0007669"/>
    <property type="project" value="UniProtKB-KW"/>
</dbReference>
<keyword evidence="4" id="KW-0479">Metal-binding</keyword>
<dbReference type="CDD" id="cd00685">
    <property type="entry name" value="Trans_IPPS_HT"/>
    <property type="match status" value="1"/>
</dbReference>
<dbReference type="SUPFAM" id="SSF48576">
    <property type="entry name" value="Terpenoid synthases"/>
    <property type="match status" value="1"/>
</dbReference>
<evidence type="ECO:0000256" key="2">
    <source>
        <dbReference type="ARBA" id="ARBA00006706"/>
    </source>
</evidence>
<keyword evidence="8" id="KW-1185">Reference proteome</keyword>
<dbReference type="PROSITE" id="PS00444">
    <property type="entry name" value="POLYPRENYL_SYNTHASE_2"/>
    <property type="match status" value="1"/>
</dbReference>
<dbReference type="Proteomes" id="UP001595735">
    <property type="component" value="Unassembled WGS sequence"/>
</dbReference>
<gene>
    <name evidence="7" type="ORF">ACFONJ_21830</name>
</gene>
<evidence type="ECO:0000256" key="4">
    <source>
        <dbReference type="ARBA" id="ARBA00022723"/>
    </source>
</evidence>
<sequence>MNPIINTLLHDELARYDLMLDQAIDEQEGYLTDLEKKMYKKGKRLRPIMLLLSAKLSQREDSPLDDKVILSAVSLEMLHVASLIHDDIIDCAPTRRGYPSIKEARGSNMAVLIGDLQFLQAMRGLLKSVVVQEDISIIEKILKAGYEICIGEIDELRVDPAKAYDDLTEMECSYMNIIDRKTAALFGISCEAGAALANSKSIHLAALSLFGRYFGQAYQIMDDINDFLKSSDNAGKQQHIDLVQKKLSLPIINALRELPPNNALYNYLTDKAIDDTALQEAVAAVVKSESFVSTYNKAREIMLNAIHQLSVFGDSPYKSALESIAFEVINGKKAEQTATTI</sequence>
<dbReference type="SFLD" id="SFLDS00005">
    <property type="entry name" value="Isoprenoid_Synthase_Type_I"/>
    <property type="match status" value="1"/>
</dbReference>
<evidence type="ECO:0000256" key="5">
    <source>
        <dbReference type="ARBA" id="ARBA00022842"/>
    </source>
</evidence>
<comment type="similarity">
    <text evidence="2 6">Belongs to the FPP/GGPP synthase family.</text>
</comment>
<accession>A0ABV7Y285</accession>
<evidence type="ECO:0000256" key="6">
    <source>
        <dbReference type="RuleBase" id="RU004466"/>
    </source>
</evidence>
<evidence type="ECO:0000313" key="7">
    <source>
        <dbReference type="EMBL" id="MFC3758631.1"/>
    </source>
</evidence>
<dbReference type="Pfam" id="PF00348">
    <property type="entry name" value="polyprenyl_synt"/>
    <property type="match status" value="1"/>
</dbReference>
<keyword evidence="5" id="KW-0460">Magnesium</keyword>
<dbReference type="PANTHER" id="PTHR12001">
    <property type="entry name" value="GERANYLGERANYL PYROPHOSPHATE SYNTHASE"/>
    <property type="match status" value="1"/>
</dbReference>